<feature type="transmembrane region" description="Helical" evidence="1">
    <location>
        <begin position="54"/>
        <end position="72"/>
    </location>
</feature>
<name>A0ABW8T604_9CLOT</name>
<comment type="caution">
    <text evidence="3">The sequence shown here is derived from an EMBL/GenBank/DDBJ whole genome shotgun (WGS) entry which is preliminary data.</text>
</comment>
<evidence type="ECO:0000259" key="2">
    <source>
        <dbReference type="Pfam" id="PF18923"/>
    </source>
</evidence>
<protein>
    <submittedName>
        <fullName evidence="3">DUF5673 domain-containing protein</fullName>
    </submittedName>
</protein>
<reference evidence="3 4" key="1">
    <citation type="submission" date="2024-11" db="EMBL/GenBank/DDBJ databases">
        <authorList>
            <person name="Heng Y.C."/>
            <person name="Lim A.C.H."/>
            <person name="Lee J.K.Y."/>
            <person name="Kittelmann S."/>
        </authorList>
    </citation>
    <scope>NUCLEOTIDE SEQUENCE [LARGE SCALE GENOMIC DNA]</scope>
    <source>
        <strain evidence="3 4">WILCCON 0185</strain>
    </source>
</reference>
<evidence type="ECO:0000256" key="1">
    <source>
        <dbReference type="SAM" id="Phobius"/>
    </source>
</evidence>
<gene>
    <name evidence="3" type="ORF">ACJDUG_13705</name>
</gene>
<proteinExistence type="predicted"/>
<feature type="domain" description="DUF5673" evidence="2">
    <location>
        <begin position="101"/>
        <end position="163"/>
    </location>
</feature>
<dbReference type="RefSeq" id="WP_406770447.1">
    <property type="nucleotide sequence ID" value="NZ_JBJHZZ010000011.1"/>
</dbReference>
<sequence>MGNSGISIFDWILIIVFFILFILSIYFILRVLLSSKKAGKFKVGIKDLKYKNQTYILVGILIIIIINCVLFFKSPEMSTLLATTMLFMMFSANLVLQYFGIGIFENGIMFGGILHTWDKVENFKLADNLLILNIESKKNPKLFNEYSFYVNNNSRAETQKFLDLKIKR</sequence>
<keyword evidence="1" id="KW-1133">Transmembrane helix</keyword>
<evidence type="ECO:0000313" key="3">
    <source>
        <dbReference type="EMBL" id="MFL0248019.1"/>
    </source>
</evidence>
<keyword evidence="1" id="KW-0812">Transmembrane</keyword>
<feature type="transmembrane region" description="Helical" evidence="1">
    <location>
        <begin position="78"/>
        <end position="99"/>
    </location>
</feature>
<dbReference type="InterPro" id="IPR043730">
    <property type="entry name" value="DUF5673"/>
</dbReference>
<evidence type="ECO:0000313" key="4">
    <source>
        <dbReference type="Proteomes" id="UP001623591"/>
    </source>
</evidence>
<keyword evidence="4" id="KW-1185">Reference proteome</keyword>
<keyword evidence="1" id="KW-0472">Membrane</keyword>
<organism evidence="3 4">
    <name type="scientific">Candidatus Clostridium stratigraminis</name>
    <dbReference type="NCBI Taxonomy" id="3381661"/>
    <lineage>
        <taxon>Bacteria</taxon>
        <taxon>Bacillati</taxon>
        <taxon>Bacillota</taxon>
        <taxon>Clostridia</taxon>
        <taxon>Eubacteriales</taxon>
        <taxon>Clostridiaceae</taxon>
        <taxon>Clostridium</taxon>
    </lineage>
</organism>
<dbReference type="Proteomes" id="UP001623591">
    <property type="component" value="Unassembled WGS sequence"/>
</dbReference>
<feature type="transmembrane region" description="Helical" evidence="1">
    <location>
        <begin position="12"/>
        <end position="33"/>
    </location>
</feature>
<accession>A0ABW8T604</accession>
<dbReference type="Pfam" id="PF18923">
    <property type="entry name" value="DUF5673"/>
    <property type="match status" value="1"/>
</dbReference>
<dbReference type="EMBL" id="JBJHZZ010000011">
    <property type="protein sequence ID" value="MFL0248019.1"/>
    <property type="molecule type" value="Genomic_DNA"/>
</dbReference>